<dbReference type="InterPro" id="IPR046462">
    <property type="entry name" value="TerL_nuclease"/>
</dbReference>
<dbReference type="PANTHER" id="PTHR41287:SF1">
    <property type="entry name" value="PROTEIN YMFN"/>
    <property type="match status" value="1"/>
</dbReference>
<evidence type="ECO:0000313" key="4">
    <source>
        <dbReference type="Proteomes" id="UP000033530"/>
    </source>
</evidence>
<dbReference type="InterPro" id="IPR005021">
    <property type="entry name" value="Terminase_largesu-like"/>
</dbReference>
<sequence length="556" mass="64602">MTKVNKHVQRYIDKYKNGEINLNSDRIKLIDHLELNVLYREDLYFDDEQIEKCIAFTEKFYFKLQPFQKFLIAFIFLFDEEDELYFEQFFWLVARGAGKNGLISALSNYLISELHGVDNYDGTVVANTEKQAKTSFEEMHRQITKHNLYSGKINDAEGEGFFDLTKLRITSEVTQSKFEFATSNAGSKDGGREGFIIYDEIHRYENNDIVDVFSSGLGKVKHPREFFIGTDGFVREGFLDKLKDRSKAILDGDSPDDRLFPFICKLDHKEEKDDPNTWSKANPMFEEPMSDYGKRLYRKVLNQYKDLTHSPSGYENFITKRMNLPEEDSSKIVASREDVLATARNIPPLKNKTAIGGVDYASIKDFAAVGLLFKQGDDVVWISHSFARKGYLDEAKLKPPIKQWEKEGHLTIVDEPSINPVHIVNWFIEMRKKYAIQEIVADNFRVTLLRPLFEEAGFDIEILRNPRGVHSKLAPQIETLFANHRVIFGDNPLMRWYTNNVAVQIKKDGNKEFVKKDEHRRKTDGFHAFLHALYKLEEIEEIDLDQAFDLLDKLDF</sequence>
<dbReference type="PANTHER" id="PTHR41287">
    <property type="match status" value="1"/>
</dbReference>
<dbReference type="GO" id="GO:0004519">
    <property type="term" value="F:endonuclease activity"/>
    <property type="evidence" value="ECO:0007669"/>
    <property type="project" value="InterPro"/>
</dbReference>
<dbReference type="InterPro" id="IPR046461">
    <property type="entry name" value="TerL_ATPase"/>
</dbReference>
<organism evidence="3 4">
    <name type="scientific">Staphylococcus carnosus</name>
    <dbReference type="NCBI Taxonomy" id="1281"/>
    <lineage>
        <taxon>Bacteria</taxon>
        <taxon>Bacillati</taxon>
        <taxon>Bacillota</taxon>
        <taxon>Bacilli</taxon>
        <taxon>Bacillales</taxon>
        <taxon>Staphylococcaceae</taxon>
        <taxon>Staphylococcus</taxon>
    </lineage>
</organism>
<dbReference type="EMBL" id="LAIU01000001">
    <property type="protein sequence ID" value="KKB26563.1"/>
    <property type="molecule type" value="Genomic_DNA"/>
</dbReference>
<dbReference type="Gene3D" id="3.40.50.300">
    <property type="entry name" value="P-loop containing nucleotide triphosphate hydrolases"/>
    <property type="match status" value="1"/>
</dbReference>
<dbReference type="InterPro" id="IPR027417">
    <property type="entry name" value="P-loop_NTPase"/>
</dbReference>
<evidence type="ECO:0000259" key="1">
    <source>
        <dbReference type="Pfam" id="PF03354"/>
    </source>
</evidence>
<feature type="domain" description="Terminase large subunit-like ATPase" evidence="1">
    <location>
        <begin position="66"/>
        <end position="244"/>
    </location>
</feature>
<dbReference type="AlphaFoldDB" id="A0AAJ0NI16"/>
<dbReference type="Proteomes" id="UP000033530">
    <property type="component" value="Unassembled WGS sequence"/>
</dbReference>
<gene>
    <name evidence="3" type="ORF">VV61_03490</name>
</gene>
<evidence type="ECO:0000313" key="3">
    <source>
        <dbReference type="EMBL" id="KKB26563.1"/>
    </source>
</evidence>
<evidence type="ECO:0000259" key="2">
    <source>
        <dbReference type="Pfam" id="PF20441"/>
    </source>
</evidence>
<accession>A0AAJ0NI16</accession>
<name>A0AAJ0NI16_STACA</name>
<reference evidence="3 4" key="1">
    <citation type="submission" date="2015-03" db="EMBL/GenBank/DDBJ databases">
        <title>Draft Genome Sequence of S. carnosus subsp. utilis LTH 7013, Isolated from South Tirolean Ham.</title>
        <authorList>
            <person name="Mueller A."/>
            <person name="Huptas C."/>
            <person name="Wenning M."/>
            <person name="Weiss A."/>
            <person name="Schmidt H."/>
        </authorList>
    </citation>
    <scope>NUCLEOTIDE SEQUENCE [LARGE SCALE GENOMIC DNA]</scope>
    <source>
        <strain evidence="3 4">LTH7013</strain>
    </source>
</reference>
<feature type="domain" description="Terminase large subunit-like endonuclease" evidence="2">
    <location>
        <begin position="256"/>
        <end position="537"/>
    </location>
</feature>
<dbReference type="RefSeq" id="WP_046099509.1">
    <property type="nucleotide sequence ID" value="NZ_CP015552.1"/>
</dbReference>
<proteinExistence type="predicted"/>
<protein>
    <submittedName>
        <fullName evidence="3">Terminase</fullName>
    </submittedName>
</protein>
<comment type="caution">
    <text evidence="3">The sequence shown here is derived from an EMBL/GenBank/DDBJ whole genome shotgun (WGS) entry which is preliminary data.</text>
</comment>
<dbReference type="Pfam" id="PF03354">
    <property type="entry name" value="TerL_ATPase"/>
    <property type="match status" value="1"/>
</dbReference>
<dbReference type="Pfam" id="PF20441">
    <property type="entry name" value="TerL_nuclease"/>
    <property type="match status" value="1"/>
</dbReference>